<proteinExistence type="predicted"/>
<evidence type="ECO:0000313" key="5">
    <source>
        <dbReference type="WormBase" id="SRAE_2000494100"/>
    </source>
</evidence>
<keyword evidence="1" id="KW-0812">Transmembrane</keyword>
<feature type="transmembrane region" description="Helical" evidence="1">
    <location>
        <begin position="140"/>
        <end position="162"/>
    </location>
</feature>
<dbReference type="WBParaSite" id="SRAE_2000494100.1">
    <property type="protein sequence ID" value="SRAE_2000494100.1"/>
    <property type="gene ID" value="WBGene00265188"/>
</dbReference>
<dbReference type="RefSeq" id="XP_024509507.1">
    <property type="nucleotide sequence ID" value="XM_024643884.1"/>
</dbReference>
<dbReference type="EMBL" id="LN609529">
    <property type="protein sequence ID" value="CEF70308.1"/>
    <property type="molecule type" value="Genomic_DNA"/>
</dbReference>
<keyword evidence="1" id="KW-1133">Transmembrane helix</keyword>
<name>A0A090LKS4_STRRB</name>
<dbReference type="WormBase" id="SRAE_2000494100">
    <property type="protein sequence ID" value="SRP10038"/>
    <property type="gene ID" value="WBGene00265188"/>
</dbReference>
<feature type="transmembrane region" description="Helical" evidence="1">
    <location>
        <begin position="6"/>
        <end position="26"/>
    </location>
</feature>
<feature type="transmembrane region" description="Helical" evidence="1">
    <location>
        <begin position="232"/>
        <end position="256"/>
    </location>
</feature>
<reference evidence="2 3" key="1">
    <citation type="submission" date="2014-09" db="EMBL/GenBank/DDBJ databases">
        <authorList>
            <person name="Martin A.A."/>
        </authorList>
    </citation>
    <scope>NUCLEOTIDE SEQUENCE</scope>
    <source>
        <strain evidence="3">ED321</strain>
        <strain evidence="2">ED321 Heterogonic</strain>
    </source>
</reference>
<evidence type="ECO:0000313" key="2">
    <source>
        <dbReference type="EMBL" id="CEF70308.1"/>
    </source>
</evidence>
<organism evidence="2">
    <name type="scientific">Strongyloides ratti</name>
    <name type="common">Parasitic roundworm</name>
    <dbReference type="NCBI Taxonomy" id="34506"/>
    <lineage>
        <taxon>Eukaryota</taxon>
        <taxon>Metazoa</taxon>
        <taxon>Ecdysozoa</taxon>
        <taxon>Nematoda</taxon>
        <taxon>Chromadorea</taxon>
        <taxon>Rhabditida</taxon>
        <taxon>Tylenchina</taxon>
        <taxon>Panagrolaimomorpha</taxon>
        <taxon>Strongyloidoidea</taxon>
        <taxon>Strongyloididae</taxon>
        <taxon>Strongyloides</taxon>
    </lineage>
</organism>
<feature type="transmembrane region" description="Helical" evidence="1">
    <location>
        <begin position="199"/>
        <end position="220"/>
    </location>
</feature>
<feature type="transmembrane region" description="Helical" evidence="1">
    <location>
        <begin position="115"/>
        <end position="134"/>
    </location>
</feature>
<evidence type="ECO:0000256" key="1">
    <source>
        <dbReference type="SAM" id="Phobius"/>
    </source>
</evidence>
<keyword evidence="2" id="KW-0675">Receptor</keyword>
<dbReference type="Proteomes" id="UP000035682">
    <property type="component" value="Unplaced"/>
</dbReference>
<reference evidence="4" key="2">
    <citation type="submission" date="2020-12" db="UniProtKB">
        <authorList>
            <consortium name="WormBaseParasite"/>
        </authorList>
    </citation>
    <scope>IDENTIFICATION</scope>
</reference>
<protein>
    <submittedName>
        <fullName evidence="2 4">7TM GPCR, serpentine receptor class e (Sre) family-containing protein</fullName>
    </submittedName>
</protein>
<keyword evidence="1" id="KW-0472">Membrane</keyword>
<dbReference type="CTD" id="36382681"/>
<evidence type="ECO:0000313" key="3">
    <source>
        <dbReference type="Proteomes" id="UP000035682"/>
    </source>
</evidence>
<gene>
    <name evidence="2 4 5" type="ORF">SRAE_2000494100</name>
</gene>
<feature type="transmembrane region" description="Helical" evidence="1">
    <location>
        <begin position="38"/>
        <end position="60"/>
    </location>
</feature>
<sequence>MCNFFYFEVVALILSIILGCLALRECYNSRNCHIHARVLIFCIMVDIIMSDVGEIFHSYFIGCKKLNHDELFLELTHLLFLSGNINSSFVCTLLILEQIIGTKYSKVYEKLNQKWLLIVIHIISFVIFCLLSYILENEFIAIYIELISLFIAIILCLILYFYSIKKKNGVIFLKPNVTSNRLLSQKYILNQIKKISKKMIPFILIFLLHSLVNVIISTLTHFSKFPEYETNIYTIIIKINFVSRNMFTPIFLVFFFSPKYLKISFCWCKFNNNNTQAKTVVIKTINECHLYFNQLKQQWK</sequence>
<evidence type="ECO:0000313" key="4">
    <source>
        <dbReference type="WBParaSite" id="SRAE_2000494100.1"/>
    </source>
</evidence>
<dbReference type="GeneID" id="36382681"/>
<feature type="transmembrane region" description="Helical" evidence="1">
    <location>
        <begin position="72"/>
        <end position="95"/>
    </location>
</feature>
<keyword evidence="3" id="KW-1185">Reference proteome</keyword>
<dbReference type="AlphaFoldDB" id="A0A090LKS4"/>
<accession>A0A090LKS4</accession>